<reference evidence="2" key="1">
    <citation type="submission" date="2021-04" db="EMBL/GenBank/DDBJ databases">
        <authorList>
            <consortium name="Molecular Ecology Group"/>
        </authorList>
    </citation>
    <scope>NUCLEOTIDE SEQUENCE</scope>
</reference>
<gene>
    <name evidence="2" type="ORF">CUNI_LOCUS15683</name>
</gene>
<dbReference type="AlphaFoldDB" id="A0A8S3ZQV6"/>
<comment type="caution">
    <text evidence="2">The sequence shown here is derived from an EMBL/GenBank/DDBJ whole genome shotgun (WGS) entry which is preliminary data.</text>
</comment>
<protein>
    <submittedName>
        <fullName evidence="2">Uncharacterized protein</fullName>
    </submittedName>
</protein>
<dbReference type="OrthoDB" id="6161317at2759"/>
<feature type="chain" id="PRO_5035763461" evidence="1">
    <location>
        <begin position="23"/>
        <end position="136"/>
    </location>
</feature>
<evidence type="ECO:0000313" key="3">
    <source>
        <dbReference type="Proteomes" id="UP000678393"/>
    </source>
</evidence>
<organism evidence="2 3">
    <name type="scientific">Candidula unifasciata</name>
    <dbReference type="NCBI Taxonomy" id="100452"/>
    <lineage>
        <taxon>Eukaryota</taxon>
        <taxon>Metazoa</taxon>
        <taxon>Spiralia</taxon>
        <taxon>Lophotrochozoa</taxon>
        <taxon>Mollusca</taxon>
        <taxon>Gastropoda</taxon>
        <taxon>Heterobranchia</taxon>
        <taxon>Euthyneura</taxon>
        <taxon>Panpulmonata</taxon>
        <taxon>Eupulmonata</taxon>
        <taxon>Stylommatophora</taxon>
        <taxon>Helicina</taxon>
        <taxon>Helicoidea</taxon>
        <taxon>Geomitridae</taxon>
        <taxon>Candidula</taxon>
    </lineage>
</organism>
<name>A0A8S3ZQV6_9EUPU</name>
<dbReference type="EMBL" id="CAJHNH020003848">
    <property type="protein sequence ID" value="CAG5130125.1"/>
    <property type="molecule type" value="Genomic_DNA"/>
</dbReference>
<feature type="signal peptide" evidence="1">
    <location>
        <begin position="1"/>
        <end position="22"/>
    </location>
</feature>
<accession>A0A8S3ZQV6</accession>
<evidence type="ECO:0000313" key="2">
    <source>
        <dbReference type="EMBL" id="CAG5130125.1"/>
    </source>
</evidence>
<evidence type="ECO:0000256" key="1">
    <source>
        <dbReference type="SAM" id="SignalP"/>
    </source>
</evidence>
<keyword evidence="3" id="KW-1185">Reference proteome</keyword>
<dbReference type="Proteomes" id="UP000678393">
    <property type="component" value="Unassembled WGS sequence"/>
</dbReference>
<proteinExistence type="predicted"/>
<sequence length="136" mass="15149">MQPTSYAIFMVTFLALIAVCCCRPSSFRAEDSVNYDTLQDSYLPNSMSLGAILEALKEHILLSDYKTMEKRTMINTENLDLSFPNTVEDAQIAGMKRRIFWQPLGYMPAAARAHNGPLDAAGRGNKSVSSNVFRYG</sequence>
<keyword evidence="1" id="KW-0732">Signal</keyword>